<keyword evidence="2" id="KW-1185">Reference proteome</keyword>
<dbReference type="AlphaFoldDB" id="A0A6S7K609"/>
<comment type="caution">
    <text evidence="1">The sequence shown here is derived from an EMBL/GenBank/DDBJ whole genome shotgun (WGS) entry which is preliminary data.</text>
</comment>
<feature type="non-terminal residue" evidence="1">
    <location>
        <position position="1"/>
    </location>
</feature>
<reference evidence="1" key="1">
    <citation type="submission" date="2020-04" db="EMBL/GenBank/DDBJ databases">
        <authorList>
            <person name="Alioto T."/>
            <person name="Alioto T."/>
            <person name="Gomez Garrido J."/>
        </authorList>
    </citation>
    <scope>NUCLEOTIDE SEQUENCE</scope>
    <source>
        <strain evidence="1">A484AB</strain>
    </source>
</reference>
<evidence type="ECO:0000313" key="1">
    <source>
        <dbReference type="EMBL" id="CAB4040956.1"/>
    </source>
</evidence>
<organism evidence="1 2">
    <name type="scientific">Paramuricea clavata</name>
    <name type="common">Red gorgonian</name>
    <name type="synonym">Violescent sea-whip</name>
    <dbReference type="NCBI Taxonomy" id="317549"/>
    <lineage>
        <taxon>Eukaryota</taxon>
        <taxon>Metazoa</taxon>
        <taxon>Cnidaria</taxon>
        <taxon>Anthozoa</taxon>
        <taxon>Octocorallia</taxon>
        <taxon>Malacalcyonacea</taxon>
        <taxon>Plexauridae</taxon>
        <taxon>Paramuricea</taxon>
    </lineage>
</organism>
<sequence>KPHGTQPLVPTQLFAENDDISVMHNELNVMENGLAEQTRLLLSALDDGDIKLANELSKDHNLKLQQFFKLNSALIKTYQVKVKLLNVPGGVKITDSQEKQINKEIKEMEEMCNLNLKNNSDVQGVFDNNIFSDLLKVFQEKCPLLHSVLQTLLITDKRKRVYKSPENKLTCGVNALSLLLSVRNEKCRNDV</sequence>
<name>A0A6S7K609_PARCT</name>
<protein>
    <submittedName>
        <fullName evidence="1">Uncharacterized protein</fullName>
    </submittedName>
</protein>
<evidence type="ECO:0000313" key="2">
    <source>
        <dbReference type="Proteomes" id="UP001152795"/>
    </source>
</evidence>
<dbReference type="Proteomes" id="UP001152795">
    <property type="component" value="Unassembled WGS sequence"/>
</dbReference>
<gene>
    <name evidence="1" type="ORF">PACLA_8A006380</name>
</gene>
<proteinExistence type="predicted"/>
<dbReference type="EMBL" id="CACRXK020027538">
    <property type="protein sequence ID" value="CAB4040956.1"/>
    <property type="molecule type" value="Genomic_DNA"/>
</dbReference>
<accession>A0A6S7K609</accession>